<protein>
    <recommendedName>
        <fullName evidence="4">Lmo0937 family membrane protein</fullName>
    </recommendedName>
</protein>
<evidence type="ECO:0000313" key="2">
    <source>
        <dbReference type="EMBL" id="ADY52733.1"/>
    </source>
</evidence>
<dbReference type="RefSeq" id="WP_013633219.1">
    <property type="nucleotide sequence ID" value="NC_015177.1"/>
</dbReference>
<dbReference type="EMBL" id="CP002545">
    <property type="protein sequence ID" value="ADY52733.1"/>
    <property type="molecule type" value="Genomic_DNA"/>
</dbReference>
<dbReference type="KEGG" id="psn:Pedsa_2181"/>
<evidence type="ECO:0008006" key="4">
    <source>
        <dbReference type="Google" id="ProtNLM"/>
    </source>
</evidence>
<feature type="transmembrane region" description="Helical" evidence="1">
    <location>
        <begin position="7"/>
        <end position="23"/>
    </location>
</feature>
<dbReference type="AlphaFoldDB" id="F0SBP2"/>
<keyword evidence="1" id="KW-0812">Transmembrane</keyword>
<keyword evidence="1" id="KW-0472">Membrane</keyword>
<proteinExistence type="predicted"/>
<evidence type="ECO:0000313" key="3">
    <source>
        <dbReference type="Proteomes" id="UP000000310"/>
    </source>
</evidence>
<dbReference type="Proteomes" id="UP000000310">
    <property type="component" value="Chromosome"/>
</dbReference>
<accession>F0SBP2</accession>
<evidence type="ECO:0000256" key="1">
    <source>
        <dbReference type="SAM" id="Phobius"/>
    </source>
</evidence>
<keyword evidence="3" id="KW-1185">Reference proteome</keyword>
<feature type="transmembrane region" description="Helical" evidence="1">
    <location>
        <begin position="29"/>
        <end position="47"/>
    </location>
</feature>
<organism evidence="2 3">
    <name type="scientific">Pseudopedobacter saltans (strain ATCC 51119 / DSM 12145 / JCM 21818 / CCUG 39354 / LMG 10337 / NBRC 100064 / NCIMB 13643)</name>
    <name type="common">Pedobacter saltans</name>
    <dbReference type="NCBI Taxonomy" id="762903"/>
    <lineage>
        <taxon>Bacteria</taxon>
        <taxon>Pseudomonadati</taxon>
        <taxon>Bacteroidota</taxon>
        <taxon>Sphingobacteriia</taxon>
        <taxon>Sphingobacteriales</taxon>
        <taxon>Sphingobacteriaceae</taxon>
        <taxon>Pseudopedobacter</taxon>
    </lineage>
</organism>
<gene>
    <name evidence="2" type="ordered locus">Pedsa_2181</name>
</gene>
<name>F0SBP2_PSESL</name>
<sequence length="55" mass="6335">MRILLNVIAIIFICGWVLGMFIFNDKVLVHILLVLGVFTLAINFLIIDEPIENRH</sequence>
<reference evidence="2 3" key="1">
    <citation type="journal article" date="2011" name="Stand. Genomic Sci.">
        <title>Complete genome sequence of the gliding, heparinolytic Pedobacter saltans type strain (113).</title>
        <authorList>
            <person name="Liolios K."/>
            <person name="Sikorski J."/>
            <person name="Lu M."/>
            <person name="Nolan M."/>
            <person name="Lapidus A."/>
            <person name="Lucas S."/>
            <person name="Hammon N."/>
            <person name="Deshpande S."/>
            <person name="Cheng J.F."/>
            <person name="Tapia R."/>
            <person name="Han C."/>
            <person name="Goodwin L."/>
            <person name="Pitluck S."/>
            <person name="Huntemann M."/>
            <person name="Ivanova N."/>
            <person name="Pagani I."/>
            <person name="Mavromatis K."/>
            <person name="Ovchinikova G."/>
            <person name="Pati A."/>
            <person name="Chen A."/>
            <person name="Palaniappan K."/>
            <person name="Land M."/>
            <person name="Hauser L."/>
            <person name="Brambilla E.M."/>
            <person name="Kotsyurbenko O."/>
            <person name="Rohde M."/>
            <person name="Tindall B.J."/>
            <person name="Abt B."/>
            <person name="Goker M."/>
            <person name="Detter J.C."/>
            <person name="Woyke T."/>
            <person name="Bristow J."/>
            <person name="Eisen J.A."/>
            <person name="Markowitz V."/>
            <person name="Hugenholtz P."/>
            <person name="Klenk H.P."/>
            <person name="Kyrpides N.C."/>
        </authorList>
    </citation>
    <scope>NUCLEOTIDE SEQUENCE [LARGE SCALE GENOMIC DNA]</scope>
    <source>
        <strain evidence="3">ATCC 51119 / DSM 12145 / JCM 21818 / LMG 10337 / NBRC 100064 / NCIMB 13643</strain>
    </source>
</reference>
<dbReference type="HOGENOM" id="CLU_199613_3_3_10"/>
<dbReference type="STRING" id="762903.Pedsa_2181"/>
<keyword evidence="1" id="KW-1133">Transmembrane helix</keyword>
<reference evidence="3" key="2">
    <citation type="submission" date="2011-02" db="EMBL/GenBank/DDBJ databases">
        <title>The complete genome of Pedobacter saltans DSM 12145.</title>
        <authorList>
            <consortium name="US DOE Joint Genome Institute (JGI-PGF)"/>
            <person name="Lucas S."/>
            <person name="Copeland A."/>
            <person name="Lapidus A."/>
            <person name="Bruce D."/>
            <person name="Goodwin L."/>
            <person name="Pitluck S."/>
            <person name="Kyrpides N."/>
            <person name="Mavromatis K."/>
            <person name="Pagani I."/>
            <person name="Ivanova N."/>
            <person name="Ovchinnikova G."/>
            <person name="Lu M."/>
            <person name="Detter J.C."/>
            <person name="Han C."/>
            <person name="Land M."/>
            <person name="Hauser L."/>
            <person name="Markowitz V."/>
            <person name="Cheng J.-F."/>
            <person name="Hugenholtz P."/>
            <person name="Woyke T."/>
            <person name="Wu D."/>
            <person name="Tindall B."/>
            <person name="Pomrenke H.G."/>
            <person name="Brambilla E."/>
            <person name="Klenk H.-P."/>
            <person name="Eisen J.A."/>
        </authorList>
    </citation>
    <scope>NUCLEOTIDE SEQUENCE [LARGE SCALE GENOMIC DNA]</scope>
    <source>
        <strain evidence="3">ATCC 51119 / DSM 12145 / JCM 21818 / LMG 10337 / NBRC 100064 / NCIMB 13643</strain>
    </source>
</reference>